<gene>
    <name evidence="2" type="ORF">PZ740_10675</name>
</gene>
<sequence>MKPPARPRIKSEGKDEKKMARGYGPAMSCERPEIRKAGKEKTLLLALAYLLSLLWPVAVAGGFAGQATAEGMQFVICTPDGIRRLPSDPFADDDPADQADHAQAHFCCLLSSCGKPLGPPGKTASVDLAAPRAMLVRLPARGAMSSGVADAAFFDARGPPVSES</sequence>
<evidence type="ECO:0000313" key="2">
    <source>
        <dbReference type="EMBL" id="MDF1586843.1"/>
    </source>
</evidence>
<keyword evidence="3" id="KW-1185">Reference proteome</keyword>
<dbReference type="RefSeq" id="WP_327789263.1">
    <property type="nucleotide sequence ID" value="NZ_JARGEQ010000096.1"/>
</dbReference>
<comment type="caution">
    <text evidence="2">The sequence shown here is derived from an EMBL/GenBank/DDBJ whole genome shotgun (WGS) entry which is preliminary data.</text>
</comment>
<proteinExistence type="predicted"/>
<dbReference type="AlphaFoldDB" id="A0AAP3XS51"/>
<accession>A0AAP3XS51</accession>
<feature type="compositionally biased region" description="Basic and acidic residues" evidence="1">
    <location>
        <begin position="9"/>
        <end position="19"/>
    </location>
</feature>
<evidence type="ECO:0008006" key="4">
    <source>
        <dbReference type="Google" id="ProtNLM"/>
    </source>
</evidence>
<name>A0AAP3XS51_9PROT</name>
<dbReference type="Proteomes" id="UP001301140">
    <property type="component" value="Unassembled WGS sequence"/>
</dbReference>
<dbReference type="EMBL" id="JARGEQ010000096">
    <property type="protein sequence ID" value="MDF1586843.1"/>
    <property type="molecule type" value="Genomic_DNA"/>
</dbReference>
<feature type="region of interest" description="Disordered" evidence="1">
    <location>
        <begin position="1"/>
        <end position="24"/>
    </location>
</feature>
<evidence type="ECO:0000313" key="3">
    <source>
        <dbReference type="Proteomes" id="UP001301140"/>
    </source>
</evidence>
<evidence type="ECO:0000256" key="1">
    <source>
        <dbReference type="SAM" id="MobiDB-lite"/>
    </source>
</evidence>
<protein>
    <recommendedName>
        <fullName evidence="4">DUF2946 domain-containing protein</fullName>
    </recommendedName>
</protein>
<organism evidence="2 3">
    <name type="scientific">Marinimicrococcus flavescens</name>
    <dbReference type="NCBI Taxonomy" id="3031815"/>
    <lineage>
        <taxon>Bacteria</taxon>
        <taxon>Pseudomonadati</taxon>
        <taxon>Pseudomonadota</taxon>
        <taxon>Alphaproteobacteria</taxon>
        <taxon>Geminicoccales</taxon>
        <taxon>Geminicoccaceae</taxon>
        <taxon>Marinimicrococcus</taxon>
    </lineage>
</organism>
<reference evidence="2 3" key="1">
    <citation type="submission" date="2023-03" db="EMBL/GenBank/DDBJ databases">
        <title>YIM 152171 draft genome.</title>
        <authorList>
            <person name="Yang Z."/>
        </authorList>
    </citation>
    <scope>NUCLEOTIDE SEQUENCE [LARGE SCALE GENOMIC DNA]</scope>
    <source>
        <strain evidence="2 3">YIM 152171</strain>
    </source>
</reference>